<evidence type="ECO:0000259" key="3">
    <source>
        <dbReference type="PROSITE" id="PS50110"/>
    </source>
</evidence>
<feature type="domain" description="Response regulatory" evidence="3">
    <location>
        <begin position="112"/>
        <end position="228"/>
    </location>
</feature>
<dbReference type="Pfam" id="PF00072">
    <property type="entry name" value="Response_reg"/>
    <property type="match status" value="2"/>
</dbReference>
<keyword evidence="2" id="KW-0597">Phosphoprotein</keyword>
<evidence type="ECO:0000313" key="6">
    <source>
        <dbReference type="EMBL" id="GED68714.1"/>
    </source>
</evidence>
<proteinExistence type="predicted"/>
<dbReference type="PROSITE" id="PS50887">
    <property type="entry name" value="GGDEF"/>
    <property type="match status" value="1"/>
</dbReference>
<dbReference type="GO" id="GO:0052621">
    <property type="term" value="F:diguanylate cyclase activity"/>
    <property type="evidence" value="ECO:0007669"/>
    <property type="project" value="TreeGrafter"/>
</dbReference>
<dbReference type="NCBIfam" id="TIGR00254">
    <property type="entry name" value="GGDEF"/>
    <property type="match status" value="1"/>
</dbReference>
<dbReference type="InterPro" id="IPR043128">
    <property type="entry name" value="Rev_trsase/Diguanyl_cyclase"/>
</dbReference>
<dbReference type="Gene3D" id="3.40.50.2300">
    <property type="match status" value="2"/>
</dbReference>
<dbReference type="InterPro" id="IPR011006">
    <property type="entry name" value="CheY-like_superfamily"/>
</dbReference>
<evidence type="ECO:0000313" key="9">
    <source>
        <dbReference type="Proteomes" id="UP000319578"/>
    </source>
</evidence>
<evidence type="ECO:0000313" key="8">
    <source>
        <dbReference type="Proteomes" id="UP000036834"/>
    </source>
</evidence>
<dbReference type="GO" id="GO:0043709">
    <property type="term" value="P:cell adhesion involved in single-species biofilm formation"/>
    <property type="evidence" value="ECO:0007669"/>
    <property type="project" value="TreeGrafter"/>
</dbReference>
<comment type="caution">
    <text evidence="7">The sequence shown here is derived from an EMBL/GenBank/DDBJ whole genome shotgun (WGS) entry which is preliminary data.</text>
</comment>
<reference evidence="8" key="1">
    <citation type="submission" date="2015-07" db="EMBL/GenBank/DDBJ databases">
        <title>Genome sequencing project for genomic taxonomy and phylogenomics of Bacillus-like bacteria.</title>
        <authorList>
            <person name="Liu B."/>
            <person name="Wang J."/>
            <person name="Zhu Y."/>
            <person name="Liu G."/>
            <person name="Chen Q."/>
            <person name="Chen Z."/>
            <person name="Lan J."/>
            <person name="Che J."/>
            <person name="Ge C."/>
            <person name="Shi H."/>
            <person name="Pan Z."/>
            <person name="Liu X."/>
        </authorList>
    </citation>
    <scope>NUCLEOTIDE SEQUENCE [LARGE SCALE GENOMIC DNA]</scope>
    <source>
        <strain evidence="8">DSM 9887</strain>
    </source>
</reference>
<dbReference type="PROSITE" id="PS50110">
    <property type="entry name" value="RESPONSE_REGULATORY"/>
    <property type="match status" value="2"/>
</dbReference>
<dbReference type="RefSeq" id="WP_049741967.1">
    <property type="nucleotide sequence ID" value="NZ_BJON01000009.1"/>
</dbReference>
<protein>
    <submittedName>
        <fullName evidence="7">Diguanylate cyclase</fullName>
    </submittedName>
</protein>
<dbReference type="PANTHER" id="PTHR45138">
    <property type="entry name" value="REGULATORY COMPONENTS OF SENSORY TRANSDUCTION SYSTEM"/>
    <property type="match status" value="1"/>
</dbReference>
<reference evidence="7" key="2">
    <citation type="submission" date="2015-07" db="EMBL/GenBank/DDBJ databases">
        <title>MeaNS - Measles Nucleotide Surveillance Program.</title>
        <authorList>
            <person name="Tran T."/>
            <person name="Druce J."/>
        </authorList>
    </citation>
    <scope>NUCLEOTIDE SEQUENCE</scope>
    <source>
        <strain evidence="7">DSM 9887</strain>
    </source>
</reference>
<dbReference type="SUPFAM" id="SSF52172">
    <property type="entry name" value="CheY-like"/>
    <property type="match status" value="2"/>
</dbReference>
<dbReference type="SUPFAM" id="SSF55073">
    <property type="entry name" value="Nucleotide cyclase"/>
    <property type="match status" value="1"/>
</dbReference>
<organism evidence="7 8">
    <name type="scientific">Brevibacillus reuszeri</name>
    <dbReference type="NCBI Taxonomy" id="54915"/>
    <lineage>
        <taxon>Bacteria</taxon>
        <taxon>Bacillati</taxon>
        <taxon>Bacillota</taxon>
        <taxon>Bacilli</taxon>
        <taxon>Bacillales</taxon>
        <taxon>Paenibacillaceae</taxon>
        <taxon>Brevibacillus</taxon>
    </lineage>
</organism>
<dbReference type="Pfam" id="PF01627">
    <property type="entry name" value="Hpt"/>
    <property type="match status" value="1"/>
</dbReference>
<accession>A0A0K9YMF0</accession>
<dbReference type="GO" id="GO:0000160">
    <property type="term" value="P:phosphorelay signal transduction system"/>
    <property type="evidence" value="ECO:0007669"/>
    <property type="project" value="InterPro"/>
</dbReference>
<dbReference type="FunFam" id="3.30.70.270:FF:000001">
    <property type="entry name" value="Diguanylate cyclase domain protein"/>
    <property type="match status" value="1"/>
</dbReference>
<dbReference type="OrthoDB" id="9759607at2"/>
<keyword evidence="9" id="KW-1185">Reference proteome</keyword>
<feature type="modified residue" description="Phosphohistidine" evidence="1">
    <location>
        <position position="36"/>
    </location>
</feature>
<dbReference type="Pfam" id="PF00990">
    <property type="entry name" value="GGDEF"/>
    <property type="match status" value="1"/>
</dbReference>
<gene>
    <name evidence="7" type="ORF">ADS79_29290</name>
    <name evidence="6" type="ORF">BRE01_24160</name>
</gene>
<dbReference type="InterPro" id="IPR050469">
    <property type="entry name" value="Diguanylate_Cyclase"/>
</dbReference>
<feature type="domain" description="Response regulatory" evidence="3">
    <location>
        <begin position="413"/>
        <end position="536"/>
    </location>
</feature>
<dbReference type="AlphaFoldDB" id="A0A0K9YMF0"/>
<dbReference type="InterPro" id="IPR036641">
    <property type="entry name" value="HPT_dom_sf"/>
</dbReference>
<dbReference type="CDD" id="cd01949">
    <property type="entry name" value="GGDEF"/>
    <property type="match status" value="1"/>
</dbReference>
<dbReference type="PATRIC" id="fig|54915.3.peg.5073"/>
<dbReference type="Gene3D" id="3.30.70.270">
    <property type="match status" value="1"/>
</dbReference>
<dbReference type="EMBL" id="LGIQ01000011">
    <property type="protein sequence ID" value="KNB69928.1"/>
    <property type="molecule type" value="Genomic_DNA"/>
</dbReference>
<dbReference type="SUPFAM" id="SSF47226">
    <property type="entry name" value="Histidine-containing phosphotransfer domain, HPT domain"/>
    <property type="match status" value="1"/>
</dbReference>
<reference evidence="6 9" key="3">
    <citation type="submission" date="2019-06" db="EMBL/GenBank/DDBJ databases">
        <title>Whole genome shotgun sequence of Brevibacillus reuszeri NBRC 15719.</title>
        <authorList>
            <person name="Hosoyama A."/>
            <person name="Uohara A."/>
            <person name="Ohji S."/>
            <person name="Ichikawa N."/>
        </authorList>
    </citation>
    <scope>NUCLEOTIDE SEQUENCE [LARGE SCALE GENOMIC DNA]</scope>
    <source>
        <strain evidence="6 9">NBRC 15719</strain>
    </source>
</reference>
<dbReference type="Gene3D" id="1.20.120.160">
    <property type="entry name" value="HPT domain"/>
    <property type="match status" value="1"/>
</dbReference>
<evidence type="ECO:0000313" key="7">
    <source>
        <dbReference type="EMBL" id="KNB69928.1"/>
    </source>
</evidence>
<dbReference type="PANTHER" id="PTHR45138:SF9">
    <property type="entry name" value="DIGUANYLATE CYCLASE DGCM-RELATED"/>
    <property type="match status" value="1"/>
</dbReference>
<evidence type="ECO:0000259" key="5">
    <source>
        <dbReference type="PROSITE" id="PS50894"/>
    </source>
</evidence>
<dbReference type="InterPro" id="IPR001789">
    <property type="entry name" value="Sig_transdc_resp-reg_receiver"/>
</dbReference>
<name>A0A0K9YMF0_9BACL</name>
<dbReference type="Proteomes" id="UP000319578">
    <property type="component" value="Unassembled WGS sequence"/>
</dbReference>
<evidence type="ECO:0000256" key="1">
    <source>
        <dbReference type="PROSITE-ProRule" id="PRU00110"/>
    </source>
</evidence>
<dbReference type="InterPro" id="IPR029787">
    <property type="entry name" value="Nucleotide_cyclase"/>
</dbReference>
<dbReference type="PROSITE" id="PS50894">
    <property type="entry name" value="HPT"/>
    <property type="match status" value="1"/>
</dbReference>
<dbReference type="GO" id="GO:0005886">
    <property type="term" value="C:plasma membrane"/>
    <property type="evidence" value="ECO:0007669"/>
    <property type="project" value="TreeGrafter"/>
</dbReference>
<feature type="modified residue" description="4-aspartylphosphate" evidence="2">
    <location>
        <position position="161"/>
    </location>
</feature>
<dbReference type="EMBL" id="BJON01000009">
    <property type="protein sequence ID" value="GED68714.1"/>
    <property type="molecule type" value="Genomic_DNA"/>
</dbReference>
<feature type="domain" description="HPt" evidence="5">
    <location>
        <begin position="1"/>
        <end position="99"/>
    </location>
</feature>
<dbReference type="InterPro" id="IPR000160">
    <property type="entry name" value="GGDEF_dom"/>
</dbReference>
<feature type="modified residue" description="4-aspartylphosphate" evidence="2">
    <location>
        <position position="469"/>
    </location>
</feature>
<dbReference type="Proteomes" id="UP000036834">
    <property type="component" value="Unassembled WGS sequence"/>
</dbReference>
<dbReference type="SMART" id="SM00448">
    <property type="entry name" value="REC"/>
    <property type="match status" value="2"/>
</dbReference>
<dbReference type="GO" id="GO:1902201">
    <property type="term" value="P:negative regulation of bacterial-type flagellum-dependent cell motility"/>
    <property type="evidence" value="ECO:0007669"/>
    <property type="project" value="TreeGrafter"/>
</dbReference>
<feature type="domain" description="GGDEF" evidence="4">
    <location>
        <begin position="268"/>
        <end position="401"/>
    </location>
</feature>
<dbReference type="InterPro" id="IPR008207">
    <property type="entry name" value="Sig_transdc_His_kin_Hpt_dom"/>
</dbReference>
<dbReference type="STRING" id="54915.ADS79_29290"/>
<evidence type="ECO:0000259" key="4">
    <source>
        <dbReference type="PROSITE" id="PS50887"/>
    </source>
</evidence>
<sequence length="540" mass="62237">MRKYRETLLFHIHKQLETWFSQEEPISHDDLYRFLHSLKGTSGTIGLSDLSDLSEALLNHMDQIPAKEWTSPEWRSFLLELITLCYEHHPEQEVLLEDPTLKREKNYETQPLILILDDDVTLLMYLKENLEKLNWSVIATVHPHKALDYFHDMKPDCLILDLNIPETGGFQVMQTLSEKIKKQYIPTTVISIDCDRQTRFRAYRLGADDVMCKPLDIEELVVRLERQLGRKRWMDRILFIDELTGAYNRNSLADTYKRLLSDAVRTSTPLSLGFLDIDHFKGVNDTHGHLIGDKVLSQFAVFIQARAEKHDILFRYGGEEFLLLMPQTTVQEAKQRLDQLLDAFCGEVFDSPEGAFSLSFSAGVVQIQDAEKPLPFWVEAADTALYSAKNLGRRRVEVAASTDAAKAPNVKLKVAIIDDDSMIRTMLADSVKTSFDEWMYADIQQFQDGEAFFSIDWHLGPESYLVILDGIMPKMDGLEVLQRIRNLPNAKRYTVIMLTGRTEEQDIVRALQLGADDYMTKPFSMRELEARIKRLVKRVV</sequence>
<dbReference type="SMART" id="SM00267">
    <property type="entry name" value="GGDEF"/>
    <property type="match status" value="1"/>
</dbReference>
<evidence type="ECO:0000256" key="2">
    <source>
        <dbReference type="PROSITE-ProRule" id="PRU00169"/>
    </source>
</evidence>